<feature type="domain" description="SCP" evidence="2">
    <location>
        <begin position="147"/>
        <end position="262"/>
    </location>
</feature>
<comment type="caution">
    <text evidence="4">The sequence shown here is derived from an EMBL/GenBank/DDBJ whole genome shotgun (WGS) entry which is preliminary data.</text>
</comment>
<dbReference type="Pfam" id="PF00188">
    <property type="entry name" value="CAP"/>
    <property type="match status" value="1"/>
</dbReference>
<dbReference type="InterPro" id="IPR036366">
    <property type="entry name" value="PGBDSf"/>
</dbReference>
<dbReference type="Gene3D" id="1.10.101.10">
    <property type="entry name" value="PGBD-like superfamily/PGBD"/>
    <property type="match status" value="1"/>
</dbReference>
<dbReference type="NCBIfam" id="TIGR02909">
    <property type="entry name" value="spore_YkwD"/>
    <property type="match status" value="1"/>
</dbReference>
<evidence type="ECO:0000256" key="1">
    <source>
        <dbReference type="SAM" id="SignalP"/>
    </source>
</evidence>
<evidence type="ECO:0000313" key="4">
    <source>
        <dbReference type="EMBL" id="GGA05632.1"/>
    </source>
</evidence>
<sequence>MFQGKKKHIWILCICIALFFSSTTTAFAYGKGAKGPDVYAVQGMLKSLGYYGGPITGYYGNQTQAGVKAFQSRYGLPVTGDVDDQTLQSILWAYGNLKIPKKTPSTPTPTPVPISPTPTPVPISPTPIPVPQVPSETGLTVEEQQMLDLVNKERAAVGLSPLLADAALVKTARLKSQDMVDNKYFSHDSPTYGSPFDMMEKFGITYNAAGENIACNQSVQAAHEALMNSPGHKANILSKDYTHIGIGIVNGGPCGKMFTQQFIGK</sequence>
<dbReference type="CDD" id="cd05379">
    <property type="entry name" value="CAP_bacterial"/>
    <property type="match status" value="1"/>
</dbReference>
<dbReference type="InterPro" id="IPR035940">
    <property type="entry name" value="CAP_sf"/>
</dbReference>
<dbReference type="PANTHER" id="PTHR31157:SF1">
    <property type="entry name" value="SCP DOMAIN-CONTAINING PROTEIN"/>
    <property type="match status" value="1"/>
</dbReference>
<evidence type="ECO:0000259" key="3">
    <source>
        <dbReference type="Pfam" id="PF01471"/>
    </source>
</evidence>
<dbReference type="InterPro" id="IPR036365">
    <property type="entry name" value="PGBD-like_sf"/>
</dbReference>
<proteinExistence type="predicted"/>
<evidence type="ECO:0000313" key="5">
    <source>
        <dbReference type="Proteomes" id="UP000615455"/>
    </source>
</evidence>
<organism evidence="4 5">
    <name type="scientific">Paenibacillus marchantiophytorum</name>
    <dbReference type="NCBI Taxonomy" id="1619310"/>
    <lineage>
        <taxon>Bacteria</taxon>
        <taxon>Bacillati</taxon>
        <taxon>Bacillota</taxon>
        <taxon>Bacilli</taxon>
        <taxon>Bacillales</taxon>
        <taxon>Paenibacillaceae</taxon>
        <taxon>Paenibacillus</taxon>
    </lineage>
</organism>
<dbReference type="SUPFAM" id="SSF55797">
    <property type="entry name" value="PR-1-like"/>
    <property type="match status" value="1"/>
</dbReference>
<dbReference type="InterPro" id="IPR014258">
    <property type="entry name" value="CAP_domain_YkwD-like"/>
</dbReference>
<keyword evidence="5" id="KW-1185">Reference proteome</keyword>
<dbReference type="InterPro" id="IPR002477">
    <property type="entry name" value="Peptidoglycan-bd-like"/>
</dbReference>
<evidence type="ECO:0008006" key="6">
    <source>
        <dbReference type="Google" id="ProtNLM"/>
    </source>
</evidence>
<dbReference type="Proteomes" id="UP000615455">
    <property type="component" value="Unassembled WGS sequence"/>
</dbReference>
<feature type="domain" description="Peptidoglycan binding-like" evidence="3">
    <location>
        <begin position="35"/>
        <end position="89"/>
    </location>
</feature>
<name>A0ABQ1FB79_9BACL</name>
<dbReference type="EMBL" id="BMHE01000048">
    <property type="protein sequence ID" value="GGA05632.1"/>
    <property type="molecule type" value="Genomic_DNA"/>
</dbReference>
<dbReference type="RefSeq" id="WP_189018763.1">
    <property type="nucleotide sequence ID" value="NZ_BMHE01000048.1"/>
</dbReference>
<feature type="chain" id="PRO_5046731963" description="Serine protease" evidence="1">
    <location>
        <begin position="29"/>
        <end position="265"/>
    </location>
</feature>
<dbReference type="Pfam" id="PF01471">
    <property type="entry name" value="PG_binding_1"/>
    <property type="match status" value="1"/>
</dbReference>
<feature type="signal peptide" evidence="1">
    <location>
        <begin position="1"/>
        <end position="28"/>
    </location>
</feature>
<keyword evidence="1" id="KW-0732">Signal</keyword>
<evidence type="ECO:0000259" key="2">
    <source>
        <dbReference type="Pfam" id="PF00188"/>
    </source>
</evidence>
<dbReference type="SUPFAM" id="SSF47090">
    <property type="entry name" value="PGBD-like"/>
    <property type="match status" value="1"/>
</dbReference>
<protein>
    <recommendedName>
        <fullName evidence="6">Serine protease</fullName>
    </recommendedName>
</protein>
<dbReference type="Gene3D" id="3.40.33.10">
    <property type="entry name" value="CAP"/>
    <property type="match status" value="1"/>
</dbReference>
<reference evidence="5" key="1">
    <citation type="journal article" date="2019" name="Int. J. Syst. Evol. Microbiol.">
        <title>The Global Catalogue of Microorganisms (GCM) 10K type strain sequencing project: providing services to taxonomists for standard genome sequencing and annotation.</title>
        <authorList>
            <consortium name="The Broad Institute Genomics Platform"/>
            <consortium name="The Broad Institute Genome Sequencing Center for Infectious Disease"/>
            <person name="Wu L."/>
            <person name="Ma J."/>
        </authorList>
    </citation>
    <scope>NUCLEOTIDE SEQUENCE [LARGE SCALE GENOMIC DNA]</scope>
    <source>
        <strain evidence="5">CGMCC 1.15043</strain>
    </source>
</reference>
<gene>
    <name evidence="4" type="ORF">GCM10008018_59550</name>
</gene>
<dbReference type="InterPro" id="IPR014044">
    <property type="entry name" value="CAP_dom"/>
</dbReference>
<accession>A0ABQ1FB79</accession>
<dbReference type="PANTHER" id="PTHR31157">
    <property type="entry name" value="SCP DOMAIN-CONTAINING PROTEIN"/>
    <property type="match status" value="1"/>
</dbReference>